<protein>
    <submittedName>
        <fullName evidence="3">Pilus assembly protein</fullName>
    </submittedName>
</protein>
<organism evidence="3 4">
    <name type="scientific">Eiseniibacteriota bacterium</name>
    <dbReference type="NCBI Taxonomy" id="2212470"/>
    <lineage>
        <taxon>Bacteria</taxon>
        <taxon>Candidatus Eiseniibacteriota</taxon>
    </lineage>
</organism>
<dbReference type="Proteomes" id="UP000319771">
    <property type="component" value="Unassembled WGS sequence"/>
</dbReference>
<feature type="transmembrane region" description="Helical" evidence="1">
    <location>
        <begin position="25"/>
        <end position="45"/>
    </location>
</feature>
<reference evidence="3 4" key="1">
    <citation type="journal article" date="2019" name="Nat. Microbiol.">
        <title>Mediterranean grassland soil C-N compound turnover is dependent on rainfall and depth, and is mediated by genomically divergent microorganisms.</title>
        <authorList>
            <person name="Diamond S."/>
            <person name="Andeer P.F."/>
            <person name="Li Z."/>
            <person name="Crits-Christoph A."/>
            <person name="Burstein D."/>
            <person name="Anantharaman K."/>
            <person name="Lane K.R."/>
            <person name="Thomas B.C."/>
            <person name="Pan C."/>
            <person name="Northen T.R."/>
            <person name="Banfield J.F."/>
        </authorList>
    </citation>
    <scope>NUCLEOTIDE SEQUENCE [LARGE SCALE GENOMIC DNA]</scope>
    <source>
        <strain evidence="3">WS_11</strain>
    </source>
</reference>
<evidence type="ECO:0000256" key="1">
    <source>
        <dbReference type="SAM" id="Phobius"/>
    </source>
</evidence>
<feature type="domain" description="TadE-like" evidence="2">
    <location>
        <begin position="24"/>
        <end position="66"/>
    </location>
</feature>
<dbReference type="AlphaFoldDB" id="A0A538UD07"/>
<name>A0A538UD07_UNCEI</name>
<keyword evidence="1" id="KW-0472">Membrane</keyword>
<dbReference type="Pfam" id="PF07811">
    <property type="entry name" value="TadE"/>
    <property type="match status" value="1"/>
</dbReference>
<comment type="caution">
    <text evidence="3">The sequence shown here is derived from an EMBL/GenBank/DDBJ whole genome shotgun (WGS) entry which is preliminary data.</text>
</comment>
<dbReference type="InterPro" id="IPR012495">
    <property type="entry name" value="TadE-like_dom"/>
</dbReference>
<evidence type="ECO:0000259" key="2">
    <source>
        <dbReference type="Pfam" id="PF07811"/>
    </source>
</evidence>
<sequence>MPLEPSQRFHPMTVRIPSRRSERGAVLVEFALIVPLLLVLTLAVIDLSRAFFVKNILYQAAREGVRTAVVTTAADADIVTARVKEVASAANINVSKITISPPVDRQVNVVVETSFNWILPGLFGLLDPNFGKGMSLTASAWMRQETP</sequence>
<evidence type="ECO:0000313" key="4">
    <source>
        <dbReference type="Proteomes" id="UP000319771"/>
    </source>
</evidence>
<keyword evidence="1" id="KW-1133">Transmembrane helix</keyword>
<accession>A0A538UD07</accession>
<evidence type="ECO:0000313" key="3">
    <source>
        <dbReference type="EMBL" id="TMQ73791.1"/>
    </source>
</evidence>
<keyword evidence="1" id="KW-0812">Transmembrane</keyword>
<proteinExistence type="predicted"/>
<dbReference type="EMBL" id="VBPB01000041">
    <property type="protein sequence ID" value="TMQ73791.1"/>
    <property type="molecule type" value="Genomic_DNA"/>
</dbReference>
<gene>
    <name evidence="3" type="ORF">E6K81_02840</name>
</gene>